<protein>
    <submittedName>
        <fullName evidence="1">Uncharacterized protein</fullName>
    </submittedName>
</protein>
<feature type="non-terminal residue" evidence="1">
    <location>
        <position position="1"/>
    </location>
</feature>
<organism evidence="1 3">
    <name type="scientific">Didymodactylos carnosus</name>
    <dbReference type="NCBI Taxonomy" id="1234261"/>
    <lineage>
        <taxon>Eukaryota</taxon>
        <taxon>Metazoa</taxon>
        <taxon>Spiralia</taxon>
        <taxon>Gnathifera</taxon>
        <taxon>Rotifera</taxon>
        <taxon>Eurotatoria</taxon>
        <taxon>Bdelloidea</taxon>
        <taxon>Philodinida</taxon>
        <taxon>Philodinidae</taxon>
        <taxon>Didymodactylos</taxon>
    </lineage>
</organism>
<comment type="caution">
    <text evidence="1">The sequence shown here is derived from an EMBL/GenBank/DDBJ whole genome shotgun (WGS) entry which is preliminary data.</text>
</comment>
<reference evidence="1" key="1">
    <citation type="submission" date="2021-02" db="EMBL/GenBank/DDBJ databases">
        <authorList>
            <person name="Nowell W R."/>
        </authorList>
    </citation>
    <scope>NUCLEOTIDE SEQUENCE</scope>
</reference>
<proteinExistence type="predicted"/>
<dbReference type="AlphaFoldDB" id="A0A816GYX9"/>
<name>A0A816GYX9_9BILA</name>
<dbReference type="Proteomes" id="UP000663829">
    <property type="component" value="Unassembled WGS sequence"/>
</dbReference>
<evidence type="ECO:0000313" key="3">
    <source>
        <dbReference type="Proteomes" id="UP000663829"/>
    </source>
</evidence>
<keyword evidence="3" id="KW-1185">Reference proteome</keyword>
<dbReference type="Proteomes" id="UP000681722">
    <property type="component" value="Unassembled WGS sequence"/>
</dbReference>
<accession>A0A816GYX9</accession>
<gene>
    <name evidence="1" type="ORF">GPM918_LOCUS46579</name>
    <name evidence="2" type="ORF">SRO942_LOCUS51027</name>
</gene>
<evidence type="ECO:0000313" key="2">
    <source>
        <dbReference type="EMBL" id="CAF4679223.1"/>
    </source>
</evidence>
<dbReference type="EMBL" id="CAJNOQ010066077">
    <property type="protein sequence ID" value="CAF1680208.1"/>
    <property type="molecule type" value="Genomic_DNA"/>
</dbReference>
<sequence>FMKFGPIHSHYEEHLE</sequence>
<dbReference type="EMBL" id="CAJOBC010153390">
    <property type="protein sequence ID" value="CAF4679223.1"/>
    <property type="molecule type" value="Genomic_DNA"/>
</dbReference>
<evidence type="ECO:0000313" key="1">
    <source>
        <dbReference type="EMBL" id="CAF1680208.1"/>
    </source>
</evidence>